<sequence>MSPIIILPSPKIPPPTTLSQPTMQPQIIPTKKSQKVAVIGAGAAGLVATRELRREGHQVVVFERNNRIGGTWVYDPNTESDPLGLYPSRTIVHASLYESLRTNLPREVMGFRDYPFVAKKDDKRRDSRRFSDHEEVLLYLEDFMSEFGISELIRLETEVVHVGLMGEGKWVVRSRKKDRNVAGDDVFNAVVVCNGHYTKPRVAEIPEKKEEEEFGFLELQDITLPIYWFEKRFVNRREDDFFVDFNSSPIFYEYLVDATTFPDYDDYPEEDDFFVDFNSSPIFYEYLVDDTMVASLASPIYDEYLEKDNVFVPLDCPPSVDTCVVDQTKAIDLSNPSNFFELSE</sequence>
<organism evidence="6 7">
    <name type="scientific">Coptis chinensis</name>
    <dbReference type="NCBI Taxonomy" id="261450"/>
    <lineage>
        <taxon>Eukaryota</taxon>
        <taxon>Viridiplantae</taxon>
        <taxon>Streptophyta</taxon>
        <taxon>Embryophyta</taxon>
        <taxon>Tracheophyta</taxon>
        <taxon>Spermatophyta</taxon>
        <taxon>Magnoliopsida</taxon>
        <taxon>Ranunculales</taxon>
        <taxon>Ranunculaceae</taxon>
        <taxon>Coptidoideae</taxon>
        <taxon>Coptis</taxon>
    </lineage>
</organism>
<evidence type="ECO:0000256" key="4">
    <source>
        <dbReference type="ARBA" id="ARBA00023002"/>
    </source>
</evidence>
<keyword evidence="5" id="KW-0503">Monooxygenase</keyword>
<keyword evidence="4 5" id="KW-0560">Oxidoreductase</keyword>
<dbReference type="EC" id="1.-.-.-" evidence="5"/>
<dbReference type="Pfam" id="PF00743">
    <property type="entry name" value="FMO-like"/>
    <property type="match status" value="1"/>
</dbReference>
<evidence type="ECO:0000256" key="2">
    <source>
        <dbReference type="ARBA" id="ARBA00022630"/>
    </source>
</evidence>
<name>A0A835M041_9MAGN</name>
<keyword evidence="3 5" id="KW-0274">FAD</keyword>
<dbReference type="Gene3D" id="3.50.50.60">
    <property type="entry name" value="FAD/NAD(P)-binding domain"/>
    <property type="match status" value="1"/>
</dbReference>
<evidence type="ECO:0000256" key="5">
    <source>
        <dbReference type="RuleBase" id="RU361177"/>
    </source>
</evidence>
<accession>A0A835M041</accession>
<evidence type="ECO:0000256" key="1">
    <source>
        <dbReference type="ARBA" id="ARBA00009183"/>
    </source>
</evidence>
<dbReference type="SUPFAM" id="SSF51905">
    <property type="entry name" value="FAD/NAD(P)-binding domain"/>
    <property type="match status" value="1"/>
</dbReference>
<dbReference type="OrthoDB" id="66881at2759"/>
<dbReference type="GO" id="GO:0004499">
    <property type="term" value="F:N,N-dimethylaniline monooxygenase activity"/>
    <property type="evidence" value="ECO:0007669"/>
    <property type="project" value="InterPro"/>
</dbReference>
<dbReference type="PRINTS" id="PR00419">
    <property type="entry name" value="ADXRDTASE"/>
</dbReference>
<dbReference type="InterPro" id="IPR020946">
    <property type="entry name" value="Flavin_mOase-like"/>
</dbReference>
<protein>
    <recommendedName>
        <fullName evidence="5">Flavin-containing monooxygenase</fullName>
        <ecNumber evidence="5">1.-.-.-</ecNumber>
    </recommendedName>
</protein>
<dbReference type="GO" id="GO:0050661">
    <property type="term" value="F:NADP binding"/>
    <property type="evidence" value="ECO:0007669"/>
    <property type="project" value="InterPro"/>
</dbReference>
<comment type="cofactor">
    <cofactor evidence="5">
        <name>FAD</name>
        <dbReference type="ChEBI" id="CHEBI:57692"/>
    </cofactor>
</comment>
<keyword evidence="2 5" id="KW-0285">Flavoprotein</keyword>
<dbReference type="InterPro" id="IPR050346">
    <property type="entry name" value="FMO-like"/>
</dbReference>
<evidence type="ECO:0000313" key="7">
    <source>
        <dbReference type="Proteomes" id="UP000631114"/>
    </source>
</evidence>
<reference evidence="6 7" key="1">
    <citation type="submission" date="2020-10" db="EMBL/GenBank/DDBJ databases">
        <title>The Coptis chinensis genome and diversification of protoberbering-type alkaloids.</title>
        <authorList>
            <person name="Wang B."/>
            <person name="Shu S."/>
            <person name="Song C."/>
            <person name="Liu Y."/>
        </authorList>
    </citation>
    <scope>NUCLEOTIDE SEQUENCE [LARGE SCALE GENOMIC DNA]</scope>
    <source>
        <strain evidence="6">HL-2020</strain>
        <tissue evidence="6">Leaf</tissue>
    </source>
</reference>
<dbReference type="InterPro" id="IPR036188">
    <property type="entry name" value="FAD/NAD-bd_sf"/>
</dbReference>
<dbReference type="PANTHER" id="PTHR23023">
    <property type="entry name" value="DIMETHYLANILINE MONOOXYGENASE"/>
    <property type="match status" value="1"/>
</dbReference>
<keyword evidence="7" id="KW-1185">Reference proteome</keyword>
<proteinExistence type="inferred from homology"/>
<dbReference type="Proteomes" id="UP000631114">
    <property type="component" value="Unassembled WGS sequence"/>
</dbReference>
<evidence type="ECO:0000313" key="6">
    <source>
        <dbReference type="EMBL" id="KAF9613975.1"/>
    </source>
</evidence>
<comment type="caution">
    <text evidence="6">The sequence shown here is derived from an EMBL/GenBank/DDBJ whole genome shotgun (WGS) entry which is preliminary data.</text>
</comment>
<gene>
    <name evidence="6" type="ORF">IFM89_014168</name>
</gene>
<dbReference type="AlphaFoldDB" id="A0A835M041"/>
<dbReference type="EMBL" id="JADFTS010000003">
    <property type="protein sequence ID" value="KAF9613975.1"/>
    <property type="molecule type" value="Genomic_DNA"/>
</dbReference>
<dbReference type="GO" id="GO:0050660">
    <property type="term" value="F:flavin adenine dinucleotide binding"/>
    <property type="evidence" value="ECO:0007669"/>
    <property type="project" value="InterPro"/>
</dbReference>
<evidence type="ECO:0000256" key="3">
    <source>
        <dbReference type="ARBA" id="ARBA00022827"/>
    </source>
</evidence>
<comment type="similarity">
    <text evidence="1 5">Belongs to the FMO family.</text>
</comment>